<reference evidence="3 4" key="1">
    <citation type="journal article" date="2010" name="Stand. Genomic Sci.">
        <title>Complete genome sequence of Acetohalobium arabaticum type strain (Z-7288).</title>
        <authorList>
            <person name="Sikorski J."/>
            <person name="Lapidus A."/>
            <person name="Chertkov O."/>
            <person name="Lucas S."/>
            <person name="Copeland A."/>
            <person name="Glavina Del Rio T."/>
            <person name="Nolan M."/>
            <person name="Tice H."/>
            <person name="Cheng J.F."/>
            <person name="Han C."/>
            <person name="Brambilla E."/>
            <person name="Pitluck S."/>
            <person name="Liolios K."/>
            <person name="Ivanova N."/>
            <person name="Mavromatis K."/>
            <person name="Mikhailova N."/>
            <person name="Pati A."/>
            <person name="Bruce D."/>
            <person name="Detter C."/>
            <person name="Tapia R."/>
            <person name="Goodwin L."/>
            <person name="Chen A."/>
            <person name="Palaniappan K."/>
            <person name="Land M."/>
            <person name="Hauser L."/>
            <person name="Chang Y.J."/>
            <person name="Jeffries C.D."/>
            <person name="Rohde M."/>
            <person name="Goker M."/>
            <person name="Spring S."/>
            <person name="Woyke T."/>
            <person name="Bristow J."/>
            <person name="Eisen J.A."/>
            <person name="Markowitz V."/>
            <person name="Hugenholtz P."/>
            <person name="Kyrpides N.C."/>
            <person name="Klenk H.P."/>
        </authorList>
    </citation>
    <scope>NUCLEOTIDE SEQUENCE [LARGE SCALE GENOMIC DNA]</scope>
    <source>
        <strain evidence="4">ATCC 49924 / DSM 5501 / Z-7288</strain>
    </source>
</reference>
<evidence type="ECO:0000313" key="4">
    <source>
        <dbReference type="Proteomes" id="UP000001661"/>
    </source>
</evidence>
<dbReference type="Pfam" id="PF01809">
    <property type="entry name" value="YidD"/>
    <property type="match status" value="1"/>
</dbReference>
<protein>
    <recommendedName>
        <fullName evidence="2">Putative membrane protein insertion efficiency factor</fullName>
    </recommendedName>
</protein>
<dbReference type="NCBIfam" id="TIGR00278">
    <property type="entry name" value="membrane protein insertion efficiency factor YidD"/>
    <property type="match status" value="1"/>
</dbReference>
<dbReference type="RefSeq" id="WP_013279274.1">
    <property type="nucleotide sequence ID" value="NC_014378.1"/>
</dbReference>
<dbReference type="AlphaFoldDB" id="D9QUN2"/>
<comment type="function">
    <text evidence="2">Could be involved in insertion of integral membrane proteins into the membrane.</text>
</comment>
<gene>
    <name evidence="3" type="ordered locus">Acear_2352</name>
</gene>
<evidence type="ECO:0000256" key="1">
    <source>
        <dbReference type="ARBA" id="ARBA00023136"/>
    </source>
</evidence>
<name>D9QUN2_ACEAZ</name>
<dbReference type="eggNOG" id="COG0759">
    <property type="taxonomic scope" value="Bacteria"/>
</dbReference>
<keyword evidence="2" id="KW-1003">Cell membrane</keyword>
<dbReference type="GO" id="GO:0005886">
    <property type="term" value="C:plasma membrane"/>
    <property type="evidence" value="ECO:0007669"/>
    <property type="project" value="UniProtKB-SubCell"/>
</dbReference>
<dbReference type="Proteomes" id="UP000001661">
    <property type="component" value="Chromosome"/>
</dbReference>
<comment type="similarity">
    <text evidence="2">Belongs to the UPF0161 family.</text>
</comment>
<dbReference type="OrthoDB" id="9801753at2"/>
<dbReference type="KEGG" id="aar:Acear_2352"/>
<proteinExistence type="inferred from homology"/>
<organism evidence="3 4">
    <name type="scientific">Acetohalobium arabaticum (strain ATCC 49924 / DSM 5501 / Z-7288)</name>
    <dbReference type="NCBI Taxonomy" id="574087"/>
    <lineage>
        <taxon>Bacteria</taxon>
        <taxon>Bacillati</taxon>
        <taxon>Bacillota</taxon>
        <taxon>Clostridia</taxon>
        <taxon>Halanaerobiales</taxon>
        <taxon>Halobacteroidaceae</taxon>
        <taxon>Acetohalobium</taxon>
    </lineage>
</organism>
<dbReference type="HAMAP" id="MF_00386">
    <property type="entry name" value="UPF0161_YidD"/>
    <property type="match status" value="1"/>
</dbReference>
<dbReference type="PANTHER" id="PTHR33383">
    <property type="entry name" value="MEMBRANE PROTEIN INSERTION EFFICIENCY FACTOR-RELATED"/>
    <property type="match status" value="1"/>
</dbReference>
<accession>D9QUN2</accession>
<sequence>MLKKLLLILIRFYQKFISPLKPGTCRFYPSCSSYALEAIDKYGCLQGGLMSIKRVLSCHPFHPGGYDPVD</sequence>
<keyword evidence="4" id="KW-1185">Reference proteome</keyword>
<comment type="subcellular location">
    <subcellularLocation>
        <location evidence="2">Cell membrane</location>
        <topology evidence="2">Peripheral membrane protein</topology>
        <orientation evidence="2">Cytoplasmic side</orientation>
    </subcellularLocation>
</comment>
<evidence type="ECO:0000256" key="2">
    <source>
        <dbReference type="HAMAP-Rule" id="MF_00386"/>
    </source>
</evidence>
<dbReference type="SMART" id="SM01234">
    <property type="entry name" value="Haemolytic"/>
    <property type="match status" value="1"/>
</dbReference>
<dbReference type="HOGENOM" id="CLU_144811_6_0_9"/>
<keyword evidence="1 2" id="KW-0472">Membrane</keyword>
<dbReference type="PANTHER" id="PTHR33383:SF1">
    <property type="entry name" value="MEMBRANE PROTEIN INSERTION EFFICIENCY FACTOR-RELATED"/>
    <property type="match status" value="1"/>
</dbReference>
<evidence type="ECO:0000313" key="3">
    <source>
        <dbReference type="EMBL" id="ADL13833.1"/>
    </source>
</evidence>
<dbReference type="InterPro" id="IPR002696">
    <property type="entry name" value="Membr_insert_effic_factor_YidD"/>
</dbReference>
<dbReference type="STRING" id="574087.Acear_2352"/>
<dbReference type="EMBL" id="CP002105">
    <property type="protein sequence ID" value="ADL13833.1"/>
    <property type="molecule type" value="Genomic_DNA"/>
</dbReference>